<protein>
    <submittedName>
        <fullName evidence="2">Uncharacterized protein</fullName>
    </submittedName>
</protein>
<feature type="compositionally biased region" description="Low complexity" evidence="1">
    <location>
        <begin position="53"/>
        <end position="102"/>
    </location>
</feature>
<dbReference type="AlphaFoldDB" id="A0A813GGD2"/>
<reference evidence="2" key="1">
    <citation type="submission" date="2021-02" db="EMBL/GenBank/DDBJ databases">
        <authorList>
            <person name="Dougan E. K."/>
            <person name="Rhodes N."/>
            <person name="Thang M."/>
            <person name="Chan C."/>
        </authorList>
    </citation>
    <scope>NUCLEOTIDE SEQUENCE</scope>
</reference>
<gene>
    <name evidence="2" type="ORF">PGLA1383_LOCUS42962</name>
</gene>
<organism evidence="2 3">
    <name type="scientific">Polarella glacialis</name>
    <name type="common">Dinoflagellate</name>
    <dbReference type="NCBI Taxonomy" id="89957"/>
    <lineage>
        <taxon>Eukaryota</taxon>
        <taxon>Sar</taxon>
        <taxon>Alveolata</taxon>
        <taxon>Dinophyceae</taxon>
        <taxon>Suessiales</taxon>
        <taxon>Suessiaceae</taxon>
        <taxon>Polarella</taxon>
    </lineage>
</organism>
<accession>A0A813GGD2</accession>
<feature type="compositionally biased region" description="Low complexity" evidence="1">
    <location>
        <begin position="24"/>
        <end position="39"/>
    </location>
</feature>
<dbReference type="EMBL" id="CAJNNV010028870">
    <property type="protein sequence ID" value="CAE8625987.1"/>
    <property type="molecule type" value="Genomic_DNA"/>
</dbReference>
<feature type="region of interest" description="Disordered" evidence="1">
    <location>
        <begin position="18"/>
        <end position="127"/>
    </location>
</feature>
<proteinExistence type="predicted"/>
<evidence type="ECO:0000256" key="1">
    <source>
        <dbReference type="SAM" id="MobiDB-lite"/>
    </source>
</evidence>
<sequence>MVPRGILESAGRTMLDTVLKRSMSAAARSRPTSLSSSSTRKQKQQENTKRTRTNAATPAAAEQQQQHKQQQQRGQQQQEQQKQQQQQQQHNKNNNSNNNNNSKGRESQLEANLHRDSKTKQQVNSSCPLQSVCQRQRQRGIIMSNTCGDSNIPCQAQKGKIA</sequence>
<feature type="compositionally biased region" description="Basic and acidic residues" evidence="1">
    <location>
        <begin position="103"/>
        <end position="119"/>
    </location>
</feature>
<evidence type="ECO:0000313" key="3">
    <source>
        <dbReference type="Proteomes" id="UP000654075"/>
    </source>
</evidence>
<dbReference type="Proteomes" id="UP000654075">
    <property type="component" value="Unassembled WGS sequence"/>
</dbReference>
<name>A0A813GGD2_POLGL</name>
<evidence type="ECO:0000313" key="2">
    <source>
        <dbReference type="EMBL" id="CAE8625987.1"/>
    </source>
</evidence>
<comment type="caution">
    <text evidence="2">The sequence shown here is derived from an EMBL/GenBank/DDBJ whole genome shotgun (WGS) entry which is preliminary data.</text>
</comment>
<keyword evidence="3" id="KW-1185">Reference proteome</keyword>